<dbReference type="EMBL" id="MT142560">
    <property type="protein sequence ID" value="QJA85195.1"/>
    <property type="molecule type" value="Genomic_DNA"/>
</dbReference>
<gene>
    <name evidence="1" type="ORF">MM415B02257_0006</name>
</gene>
<accession>A0A6M3KUU2</accession>
<protein>
    <submittedName>
        <fullName evidence="1">Uncharacterized protein</fullName>
    </submittedName>
</protein>
<reference evidence="1" key="1">
    <citation type="submission" date="2020-03" db="EMBL/GenBank/DDBJ databases">
        <title>The deep terrestrial virosphere.</title>
        <authorList>
            <person name="Holmfeldt K."/>
            <person name="Nilsson E."/>
            <person name="Simone D."/>
            <person name="Lopez-Fernandez M."/>
            <person name="Wu X."/>
            <person name="de Brujin I."/>
            <person name="Lundin D."/>
            <person name="Andersson A."/>
            <person name="Bertilsson S."/>
            <person name="Dopson M."/>
        </authorList>
    </citation>
    <scope>NUCLEOTIDE SEQUENCE</scope>
    <source>
        <strain evidence="1">MM415B02257</strain>
    </source>
</reference>
<organism evidence="1">
    <name type="scientific">viral metagenome</name>
    <dbReference type="NCBI Taxonomy" id="1070528"/>
    <lineage>
        <taxon>unclassified sequences</taxon>
        <taxon>metagenomes</taxon>
        <taxon>organismal metagenomes</taxon>
    </lineage>
</organism>
<name>A0A6M3KUU2_9ZZZZ</name>
<proteinExistence type="predicted"/>
<sequence>MEIERDAGLRTWEIYSDDGVESKVFYDTIPDYSDIPGSCEFIVISVMDVDIRVNKLVVSDTFLRRLGLEKK</sequence>
<evidence type="ECO:0000313" key="1">
    <source>
        <dbReference type="EMBL" id="QJA85195.1"/>
    </source>
</evidence>
<dbReference type="AlphaFoldDB" id="A0A6M3KUU2"/>